<keyword evidence="10" id="KW-0175">Coiled coil</keyword>
<feature type="compositionally biased region" description="Acidic residues" evidence="11">
    <location>
        <begin position="1487"/>
        <end position="1498"/>
    </location>
</feature>
<dbReference type="Pfam" id="PF13802">
    <property type="entry name" value="Gal_mutarotas_2"/>
    <property type="match status" value="1"/>
</dbReference>
<feature type="domain" description="Glycoside hydrolase family 31 N-terminal" evidence="14">
    <location>
        <begin position="110"/>
        <end position="339"/>
    </location>
</feature>
<dbReference type="GO" id="GO:0090599">
    <property type="term" value="F:alpha-glucosidase activity"/>
    <property type="evidence" value="ECO:0007669"/>
    <property type="project" value="TreeGrafter"/>
</dbReference>
<dbReference type="Proteomes" id="UP000002729">
    <property type="component" value="Unassembled WGS sequence"/>
</dbReference>
<comment type="similarity">
    <text evidence="3">Belongs to the glycosyl hydrolase 31 family.</text>
</comment>
<evidence type="ECO:0000256" key="5">
    <source>
        <dbReference type="ARBA" id="ARBA00022801"/>
    </source>
</evidence>
<dbReference type="Gene3D" id="3.20.20.80">
    <property type="entry name" value="Glycosidases"/>
    <property type="match status" value="1"/>
</dbReference>
<dbReference type="InterPro" id="IPR000322">
    <property type="entry name" value="Glyco_hydro_31_TIM"/>
</dbReference>
<name>F0XVH9_AURAN</name>
<accession>F0XVH9</accession>
<dbReference type="eggNOG" id="KOG1066">
    <property type="taxonomic scope" value="Eukaryota"/>
</dbReference>
<evidence type="ECO:0000256" key="12">
    <source>
        <dbReference type="SAM" id="SignalP"/>
    </source>
</evidence>
<dbReference type="GeneID" id="20227799"/>
<dbReference type="PANTHER" id="PTHR22762:SF54">
    <property type="entry name" value="BCDNA.GH04962"/>
    <property type="match status" value="1"/>
</dbReference>
<evidence type="ECO:0000256" key="4">
    <source>
        <dbReference type="ARBA" id="ARBA00022729"/>
    </source>
</evidence>
<evidence type="ECO:0000256" key="9">
    <source>
        <dbReference type="ARBA" id="ARBA00042895"/>
    </source>
</evidence>
<evidence type="ECO:0000256" key="8">
    <source>
        <dbReference type="ARBA" id="ARBA00023295"/>
    </source>
</evidence>
<feature type="compositionally biased region" description="Basic residues" evidence="11">
    <location>
        <begin position="1043"/>
        <end position="1054"/>
    </location>
</feature>
<feature type="domain" description="Glycosyl hydrolase family 31 C-terminal" evidence="15">
    <location>
        <begin position="724"/>
        <end position="815"/>
    </location>
</feature>
<dbReference type="GO" id="GO:0005975">
    <property type="term" value="P:carbohydrate metabolic process"/>
    <property type="evidence" value="ECO:0007669"/>
    <property type="project" value="InterPro"/>
</dbReference>
<feature type="region of interest" description="Disordered" evidence="11">
    <location>
        <begin position="1094"/>
        <end position="1148"/>
    </location>
</feature>
<feature type="compositionally biased region" description="Basic and acidic residues" evidence="11">
    <location>
        <begin position="1116"/>
        <end position="1133"/>
    </location>
</feature>
<dbReference type="InterPro" id="IPR017853">
    <property type="entry name" value="GH"/>
</dbReference>
<feature type="compositionally biased region" description="Basic and acidic residues" evidence="11">
    <location>
        <begin position="1661"/>
        <end position="1674"/>
    </location>
</feature>
<dbReference type="EMBL" id="GL833120">
    <property type="protein sequence ID" value="EGB13139.1"/>
    <property type="molecule type" value="Genomic_DNA"/>
</dbReference>
<feature type="compositionally biased region" description="Pro residues" evidence="11">
    <location>
        <begin position="2197"/>
        <end position="2208"/>
    </location>
</feature>
<keyword evidence="7" id="KW-0325">Glycoprotein</keyword>
<dbReference type="Pfam" id="PF21365">
    <property type="entry name" value="Glyco_hydro_31_3rd"/>
    <property type="match status" value="1"/>
</dbReference>
<feature type="region of interest" description="Disordered" evidence="11">
    <location>
        <begin position="1484"/>
        <end position="1512"/>
    </location>
</feature>
<dbReference type="InterPro" id="IPR011013">
    <property type="entry name" value="Gal_mutarotase_sf_dom"/>
</dbReference>
<evidence type="ECO:0000256" key="1">
    <source>
        <dbReference type="ARBA" id="ARBA00004240"/>
    </source>
</evidence>
<feature type="compositionally biased region" description="Pro residues" evidence="11">
    <location>
        <begin position="1278"/>
        <end position="1318"/>
    </location>
</feature>
<evidence type="ECO:0000256" key="7">
    <source>
        <dbReference type="ARBA" id="ARBA00023180"/>
    </source>
</evidence>
<feature type="domain" description="Glycoside hydrolase family 31 TIM barrel" evidence="13">
    <location>
        <begin position="385"/>
        <end position="715"/>
    </location>
</feature>
<dbReference type="Gene3D" id="2.60.40.1760">
    <property type="entry name" value="glycosyl hydrolase (family 31)"/>
    <property type="match status" value="1"/>
</dbReference>
<evidence type="ECO:0000259" key="15">
    <source>
        <dbReference type="Pfam" id="PF21365"/>
    </source>
</evidence>
<dbReference type="GO" id="GO:0005783">
    <property type="term" value="C:endoplasmic reticulum"/>
    <property type="evidence" value="ECO:0007669"/>
    <property type="project" value="UniProtKB-SubCell"/>
</dbReference>
<feature type="region of interest" description="Disordered" evidence="11">
    <location>
        <begin position="2148"/>
        <end position="2216"/>
    </location>
</feature>
<dbReference type="InterPro" id="IPR048395">
    <property type="entry name" value="Glyco_hydro_31_C"/>
</dbReference>
<evidence type="ECO:0000259" key="13">
    <source>
        <dbReference type="Pfam" id="PF01055"/>
    </source>
</evidence>
<dbReference type="CDD" id="cd14752">
    <property type="entry name" value="GH31_N"/>
    <property type="match status" value="1"/>
</dbReference>
<dbReference type="SUPFAM" id="SSF51011">
    <property type="entry name" value="Glycosyl hydrolase domain"/>
    <property type="match status" value="1"/>
</dbReference>
<dbReference type="InParanoid" id="F0XVH9"/>
<evidence type="ECO:0000256" key="3">
    <source>
        <dbReference type="ARBA" id="ARBA00007806"/>
    </source>
</evidence>
<feature type="compositionally biased region" description="Pro residues" evidence="11">
    <location>
        <begin position="1619"/>
        <end position="1654"/>
    </location>
</feature>
<keyword evidence="6" id="KW-0256">Endoplasmic reticulum</keyword>
<dbReference type="PANTHER" id="PTHR22762">
    <property type="entry name" value="ALPHA-GLUCOSIDASE"/>
    <property type="match status" value="1"/>
</dbReference>
<gene>
    <name evidence="16" type="ORF">AURANDRAFT_70514</name>
</gene>
<dbReference type="Pfam" id="PF01055">
    <property type="entry name" value="Glyco_hydro_31_2nd"/>
    <property type="match status" value="1"/>
</dbReference>
<protein>
    <recommendedName>
        <fullName evidence="9">Glucosidase II subunit alpha</fullName>
    </recommendedName>
</protein>
<evidence type="ECO:0000259" key="14">
    <source>
        <dbReference type="Pfam" id="PF13802"/>
    </source>
</evidence>
<dbReference type="FunFam" id="3.20.20.80:FF:000039">
    <property type="entry name" value="Glucosidase, alpha neutral C"/>
    <property type="match status" value="1"/>
</dbReference>
<evidence type="ECO:0000256" key="11">
    <source>
        <dbReference type="SAM" id="MobiDB-lite"/>
    </source>
</evidence>
<comment type="subcellular location">
    <subcellularLocation>
        <location evidence="1">Endoplasmic reticulum</location>
    </subcellularLocation>
</comment>
<dbReference type="SUPFAM" id="SSF51445">
    <property type="entry name" value="(Trans)glycosidases"/>
    <property type="match status" value="1"/>
</dbReference>
<feature type="coiled-coil region" evidence="10">
    <location>
        <begin position="1727"/>
        <end position="1761"/>
    </location>
</feature>
<organism evidence="17">
    <name type="scientific">Aureococcus anophagefferens</name>
    <name type="common">Harmful bloom alga</name>
    <dbReference type="NCBI Taxonomy" id="44056"/>
    <lineage>
        <taxon>Eukaryota</taxon>
        <taxon>Sar</taxon>
        <taxon>Stramenopiles</taxon>
        <taxon>Ochrophyta</taxon>
        <taxon>Pelagophyceae</taxon>
        <taxon>Pelagomonadales</taxon>
        <taxon>Pelagomonadaceae</taxon>
        <taxon>Aureococcus</taxon>
    </lineage>
</organism>
<dbReference type="CDD" id="cd06603">
    <property type="entry name" value="GH31_GANC_GANAB_alpha"/>
    <property type="match status" value="1"/>
</dbReference>
<feature type="region of interest" description="Disordered" evidence="11">
    <location>
        <begin position="1272"/>
        <end position="1364"/>
    </location>
</feature>
<feature type="chain" id="PRO_5003261118" description="Glucosidase II subunit alpha" evidence="12">
    <location>
        <begin position="20"/>
        <end position="2216"/>
    </location>
</feature>
<feature type="signal peptide" evidence="12">
    <location>
        <begin position="1"/>
        <end position="19"/>
    </location>
</feature>
<dbReference type="GO" id="GO:0030246">
    <property type="term" value="F:carbohydrate binding"/>
    <property type="evidence" value="ECO:0007669"/>
    <property type="project" value="InterPro"/>
</dbReference>
<dbReference type="OrthoDB" id="3237269at2759"/>
<dbReference type="RefSeq" id="XP_009032736.1">
    <property type="nucleotide sequence ID" value="XM_009034488.1"/>
</dbReference>
<dbReference type="SUPFAM" id="SSF74650">
    <property type="entry name" value="Galactose mutarotase-like"/>
    <property type="match status" value="1"/>
</dbReference>
<dbReference type="KEGG" id="aaf:AURANDRAFT_70514"/>
<evidence type="ECO:0000256" key="2">
    <source>
        <dbReference type="ARBA" id="ARBA00004833"/>
    </source>
</evidence>
<feature type="compositionally biased region" description="Basic and acidic residues" evidence="11">
    <location>
        <begin position="1689"/>
        <end position="1710"/>
    </location>
</feature>
<feature type="region of interest" description="Disordered" evidence="11">
    <location>
        <begin position="1853"/>
        <end position="1922"/>
    </location>
</feature>
<feature type="compositionally biased region" description="Basic and acidic residues" evidence="11">
    <location>
        <begin position="1009"/>
        <end position="1042"/>
    </location>
</feature>
<keyword evidence="5" id="KW-0378">Hydrolase</keyword>
<proteinExistence type="inferred from homology"/>
<dbReference type="InterPro" id="IPR025887">
    <property type="entry name" value="Glyco_hydro_31_N_dom"/>
</dbReference>
<reference evidence="16 17" key="1">
    <citation type="journal article" date="2011" name="Proc. Natl. Acad. Sci. U.S.A.">
        <title>Niche of harmful alga Aureococcus anophagefferens revealed through ecogenomics.</title>
        <authorList>
            <person name="Gobler C.J."/>
            <person name="Berry D.L."/>
            <person name="Dyhrman S.T."/>
            <person name="Wilhelm S.W."/>
            <person name="Salamov A."/>
            <person name="Lobanov A.V."/>
            <person name="Zhang Y."/>
            <person name="Collier J.L."/>
            <person name="Wurch L.L."/>
            <person name="Kustka A.B."/>
            <person name="Dill B.D."/>
            <person name="Shah M."/>
            <person name="VerBerkmoes N.C."/>
            <person name="Kuo A."/>
            <person name="Terry A."/>
            <person name="Pangilinan J."/>
            <person name="Lindquist E.A."/>
            <person name="Lucas S."/>
            <person name="Paulsen I.T."/>
            <person name="Hattenrath-Lehmann T.K."/>
            <person name="Talmage S.C."/>
            <person name="Walker E.A."/>
            <person name="Koch F."/>
            <person name="Burson A.M."/>
            <person name="Marcoval M.A."/>
            <person name="Tang Y.Z."/>
            <person name="Lecleir G.R."/>
            <person name="Coyne K.J."/>
            <person name="Berg G.M."/>
            <person name="Bertrand E.M."/>
            <person name="Saito M.A."/>
            <person name="Gladyshev V.N."/>
            <person name="Grigoriev I.V."/>
        </authorList>
    </citation>
    <scope>NUCLEOTIDE SEQUENCE [LARGE SCALE GENOMIC DNA]</scope>
    <source>
        <strain evidence="17">CCMP 1984</strain>
    </source>
</reference>
<feature type="compositionally biased region" description="Basic and acidic residues" evidence="11">
    <location>
        <begin position="2165"/>
        <end position="2181"/>
    </location>
</feature>
<keyword evidence="8" id="KW-0326">Glycosidase</keyword>
<evidence type="ECO:0000256" key="10">
    <source>
        <dbReference type="SAM" id="Coils"/>
    </source>
</evidence>
<evidence type="ECO:0000313" key="16">
    <source>
        <dbReference type="EMBL" id="EGB13139.1"/>
    </source>
</evidence>
<feature type="region of interest" description="Disordered" evidence="11">
    <location>
        <begin position="972"/>
        <end position="1064"/>
    </location>
</feature>
<keyword evidence="17" id="KW-1185">Reference proteome</keyword>
<evidence type="ECO:0000313" key="17">
    <source>
        <dbReference type="Proteomes" id="UP000002729"/>
    </source>
</evidence>
<feature type="compositionally biased region" description="Low complexity" evidence="11">
    <location>
        <begin position="1334"/>
        <end position="1359"/>
    </location>
</feature>
<comment type="pathway">
    <text evidence="2">Glycan metabolism; N-glycan metabolism.</text>
</comment>
<dbReference type="GO" id="GO:0006491">
    <property type="term" value="P:N-glycan processing"/>
    <property type="evidence" value="ECO:0007669"/>
    <property type="project" value="TreeGrafter"/>
</dbReference>
<feature type="region of interest" description="Disordered" evidence="11">
    <location>
        <begin position="1612"/>
        <end position="1710"/>
    </location>
</feature>
<keyword evidence="4 12" id="KW-0732">Signal</keyword>
<feature type="coiled-coil region" evidence="10">
    <location>
        <begin position="2071"/>
        <end position="2112"/>
    </location>
</feature>
<feature type="compositionally biased region" description="Acidic residues" evidence="11">
    <location>
        <begin position="1858"/>
        <end position="1869"/>
    </location>
</feature>
<dbReference type="Gene3D" id="2.60.40.1180">
    <property type="entry name" value="Golgi alpha-mannosidase II"/>
    <property type="match status" value="2"/>
</dbReference>
<sequence length="2216" mass="238701">MRSLLRLALLGVACRAVDKSKFRTCQDTRFCRVHARPAAPPPTYAVNDASVAMADGALRFEVSEGTLAPLVVTVLPHADAGVVNVRVTEAGVSRWEPDDVLLGPFALDGDAKLSKTPAGATLTLGGGGAVAVTYAPFTLSLGPAGGDPLIVVNGKDLLHYERGRAAAAAAPSLGDPSGGDADSHGCEDGFAWNGERCLEIAGYWEDGLARFADGTKEVKTYKAAEVAKDDGDFSETFSGHTDDVPNGPMSVGVDVSFPGSKALFGLAEHASQFALKKTTGGGGYDEPFRFYNLDVFEYDLDVPMALYGTIPLAWAVAPGREKHSTVGVFYDNPTETYVDVGAGPDDTNWDLHFVSESGVLSLFLILPETPLDGFAKYAALTGAQELPPLFALGYHQCRWNYKDEKDVAAVHGQFEALDIPYDVLWLDIEHTDGKRYFTWDANLFPDPATMQDTLAKTGRKMVTIVDPHIKRDNNYDVHKKATDAGLYVKERKHGELKDFEGWCWPGSSSYLDFTAAHVRQWWAERFSLANYGGSTANLYTWNDMNEPSVFNGPEVTMAKTLVNLGGVEHREWHNLYGMYFHRATAEGLMLRDSKENKRPFVLSRAFYAGSQRWGAIWTGDNAARWDHLKVASQMLLSISVCGLSFAGADAGGFFGDPDPELMVRWIQAAAYTPFFRGHAHHDAKRREPWSFGEPHTARMRGAIADRYALLPYWYTTFAAARFAGLPVMRPLWAHHAHDADALLVGDAWLVGEDLLVKPATDAGVSTVDVYLPKGTTWFETHTAAMTKRSGGVLAKGVPAPLDGTAPALQRGGSIIPRQRRLRRSTAAMRSDPYELTVALDDAGEASGSLYLDDFETFGFTGGAFHKSVFTFAGGKLSANAGNDCDARAAALGIAADAGSFAPTNVVERVVVLGLAAPPTAVSQSRAVAADDDAAATLPSACMLRRAMKPSNESKGGLRGSVSSGIKRLWRSIPAARPKGDAPPPADEEAPAARAGAPTPRAEPENVEPPPKEAFERAAERVSREARSAAEAEDAKAERTRQRVERKRARNRKRPPGGGEDAAALRAAKALLDGGDVEAARRAFKDLRDRGVRAASAGLVECARRRRSGDATPRGAEAPREAPRVQATPRERPRSSSGSPGRDIPECRAGLSLAADDGAKLGARGRHRAVIAAKTDLALGRNALGPRPAAGDAAALDRLAKRAALLAAALDAKATPARLAELADALEGLRRAQGRDEAAGLPSWARDASAVREEATEVDLALRERDALAARLARGAAERPPPPPPHQPGPPPMPPPPNFEAAMPPPPPPPKARPPPAPRDPAAAFARFETKLEAAAEGALRLGDLPLPRRSGSVSGASRADPVDDRKRAVRAALLRWHPDKFDLSKFHPDDRDAVSDAVAEVTRRIVKEKKFLAPILDTNYVLVKSKDGKRPPMREGAVRKASSELTAKLNEDAKADPSKDSWLGTTFGPFLCCSYGTEELTCRREADDQEKEEEEDPYPEVGVTSPSGSPVARCRDMSPDDFEPHADLHDEHADFHGGTMSAFRAMNETDFEAAQDALDADEQPDESIRDWIIKFYTEFNPEKLGSVDVILSKYVGREDELVRQLERKYAPIAAGDEPAPAPAPRSASPPPPPPPAAAAPPPPEPEPEAPPEPPTGDAALDEARVALAREREASRAVAGENARLQSAHAQDRRAAEASARDRDAAAAKLRRDLDAERVARAKAAAARDSAEANERSASTRVEALEARLRAADATNAEAAAAAAAATLSCIAKHKLLARTGAGKERDIPNFYLGRVRTVEEQQELTYHLKAATETIATYFPPDFEAEIAAQLIAQDALYAEDAARAAMDAEAAGYPETKDDDDDASDDPDAPALPPPEEPPAVRGGLKPPLLAALEKGEISAAAPPLARDPDGDASDAAGRDGITGRAYAKMYASARQQMARMTRERNNAERRVLEYAQLNNALEEELALHRAELEKKAGAADGARSESDGLRADLEAARAARDRLEAALARERAAHEATRRDLQEAEAVVDVAAEARREQERWFDEQRRRCEDEAQELVDRAFADSSMLQEELLTRELKNMEARREMVDAQVKARDEEIQRLSELVANLDANVKARDKQVETMQAELHKAAKAFLQHEKDIVARAPKAIGGGGLVDDDDGAAGDAPRRDDAAADAPRREDAAGDAPLPSLPAAYPDETPPVHGPPLPPNFERKLDL</sequence>
<feature type="coiled-coil region" evidence="10">
    <location>
        <begin position="1932"/>
        <end position="2029"/>
    </location>
</feature>
<evidence type="ECO:0000256" key="6">
    <source>
        <dbReference type="ARBA" id="ARBA00022824"/>
    </source>
</evidence>
<dbReference type="InterPro" id="IPR013780">
    <property type="entry name" value="Glyco_hydro_b"/>
</dbReference>